<dbReference type="InterPro" id="IPR045275">
    <property type="entry name" value="MscS_archaea/bacteria_type"/>
</dbReference>
<feature type="transmembrane region" description="Helical" evidence="7">
    <location>
        <begin position="6"/>
        <end position="24"/>
    </location>
</feature>
<keyword evidence="5 7" id="KW-1133">Transmembrane helix</keyword>
<keyword evidence="6 7" id="KW-0472">Membrane</keyword>
<dbReference type="SUPFAM" id="SSF50182">
    <property type="entry name" value="Sm-like ribonucleoproteins"/>
    <property type="match status" value="1"/>
</dbReference>
<dbReference type="GO" id="GO:0005886">
    <property type="term" value="C:plasma membrane"/>
    <property type="evidence" value="ECO:0007669"/>
    <property type="project" value="UniProtKB-SubCell"/>
</dbReference>
<dbReference type="Gene3D" id="3.30.70.100">
    <property type="match status" value="1"/>
</dbReference>
<sequence length="481" mass="54009">MLQQPWILWSFGLMVFFPLVMLTLSESILKLQGPNPALANSLKIIRNLILPTLVVFLALTQILGVDQDSEPIRLLQSLLLLSTIHLSLALVNLFFFVEALEGTWQARVPKLLRDLVRFFLILVGTAVVLSIVWKLDLGNLITALGVSSIVIGLALQDTLGNLFSGIALLVGRPLRIGDWIKINDTVGKVNEINWRAVHLTTRDQEQLIVPNSVLAKEIFTNFNQPTRLHVETVEVGFSYADPPNQVKRVLVETALATQGVLDRPKPEVQTINYNDSSIDYRVRLFLADYSKVPKIRDEFMTRIWYAAQRHQLEIPFPIRTVLHQPLVPQPKADHLQALLENLQSIPLFSTLDQDSLQDLVQGATHKTYGENEPILEIGDRNVQLHLILSGQVRLFLKETTGREQTVAQLERGDLFGTMALLSNEPSVNGAKATSDSEVLVFETKVIHIMLARSPKFAQLLGEILENRRRDVNFVLSSPQST</sequence>
<dbReference type="CDD" id="cd00038">
    <property type="entry name" value="CAP_ED"/>
    <property type="match status" value="1"/>
</dbReference>
<dbReference type="Gene3D" id="2.60.120.10">
    <property type="entry name" value="Jelly Rolls"/>
    <property type="match status" value="1"/>
</dbReference>
<dbReference type="Pfam" id="PF00027">
    <property type="entry name" value="cNMP_binding"/>
    <property type="match status" value="1"/>
</dbReference>
<keyword evidence="3" id="KW-1003">Cell membrane</keyword>
<evidence type="ECO:0000259" key="8">
    <source>
        <dbReference type="PROSITE" id="PS50042"/>
    </source>
</evidence>
<dbReference type="InterPro" id="IPR000595">
    <property type="entry name" value="cNMP-bd_dom"/>
</dbReference>
<evidence type="ECO:0000256" key="5">
    <source>
        <dbReference type="ARBA" id="ARBA00022989"/>
    </source>
</evidence>
<feature type="domain" description="Cyclic nucleotide-binding" evidence="8">
    <location>
        <begin position="347"/>
        <end position="467"/>
    </location>
</feature>
<dbReference type="PANTHER" id="PTHR30221:SF1">
    <property type="entry name" value="SMALL-CONDUCTANCE MECHANOSENSITIVE CHANNEL"/>
    <property type="match status" value="1"/>
</dbReference>
<dbReference type="SUPFAM" id="SSF82689">
    <property type="entry name" value="Mechanosensitive channel protein MscS (YggB), C-terminal domain"/>
    <property type="match status" value="1"/>
</dbReference>
<dbReference type="AlphaFoldDB" id="A0ABD4T2Z7"/>
<protein>
    <submittedName>
        <fullName evidence="9">Mechanosensitive ion channel family protein</fullName>
    </submittedName>
</protein>
<dbReference type="RefSeq" id="WP_236095854.1">
    <property type="nucleotide sequence ID" value="NZ_JTHE03000044.1"/>
</dbReference>
<keyword evidence="10" id="KW-1185">Reference proteome</keyword>
<gene>
    <name evidence="9" type="ORF">QQ91_0008175</name>
</gene>
<dbReference type="SUPFAM" id="SSF51206">
    <property type="entry name" value="cAMP-binding domain-like"/>
    <property type="match status" value="1"/>
</dbReference>
<dbReference type="InterPro" id="IPR011014">
    <property type="entry name" value="MscS_channel_TM-2"/>
</dbReference>
<feature type="transmembrane region" description="Helical" evidence="7">
    <location>
        <begin position="44"/>
        <end position="63"/>
    </location>
</feature>
<dbReference type="Pfam" id="PF21082">
    <property type="entry name" value="MS_channel_3rd"/>
    <property type="match status" value="1"/>
</dbReference>
<organism evidence="9 10">
    <name type="scientific">Lyngbya confervoides BDU141951</name>
    <dbReference type="NCBI Taxonomy" id="1574623"/>
    <lineage>
        <taxon>Bacteria</taxon>
        <taxon>Bacillati</taxon>
        <taxon>Cyanobacteriota</taxon>
        <taxon>Cyanophyceae</taxon>
        <taxon>Oscillatoriophycideae</taxon>
        <taxon>Oscillatoriales</taxon>
        <taxon>Microcoleaceae</taxon>
        <taxon>Lyngbya</taxon>
    </lineage>
</organism>
<keyword evidence="4 7" id="KW-0812">Transmembrane</keyword>
<dbReference type="InterPro" id="IPR023408">
    <property type="entry name" value="MscS_beta-dom_sf"/>
</dbReference>
<dbReference type="InterPro" id="IPR014710">
    <property type="entry name" value="RmlC-like_jellyroll"/>
</dbReference>
<comment type="subcellular location">
    <subcellularLocation>
        <location evidence="1">Cell membrane</location>
        <topology evidence="1">Multi-pass membrane protein</topology>
    </subcellularLocation>
</comment>
<dbReference type="SUPFAM" id="SSF82861">
    <property type="entry name" value="Mechanosensitive channel protein MscS (YggB), transmembrane region"/>
    <property type="match status" value="1"/>
</dbReference>
<dbReference type="InterPro" id="IPR006685">
    <property type="entry name" value="MscS_channel_2nd"/>
</dbReference>
<evidence type="ECO:0000256" key="3">
    <source>
        <dbReference type="ARBA" id="ARBA00022475"/>
    </source>
</evidence>
<evidence type="ECO:0000313" key="10">
    <source>
        <dbReference type="Proteomes" id="UP000031561"/>
    </source>
</evidence>
<accession>A0ABD4T2Z7</accession>
<dbReference type="Proteomes" id="UP000031561">
    <property type="component" value="Unassembled WGS sequence"/>
</dbReference>
<dbReference type="InterPro" id="IPR049278">
    <property type="entry name" value="MS_channel_C"/>
</dbReference>
<reference evidence="9 10" key="1">
    <citation type="journal article" date="2015" name="Genome Announc.">
        <title>Draft Genome Sequence of Filamentous Marine Cyanobacterium Lyngbya confervoides Strain BDU141951.</title>
        <authorList>
            <person name="Chandrababunaidu M.M."/>
            <person name="Sen D."/>
            <person name="Tripathy S."/>
        </authorList>
    </citation>
    <scope>NUCLEOTIDE SEQUENCE [LARGE SCALE GENOMIC DNA]</scope>
    <source>
        <strain evidence="9 10">BDU141951</strain>
    </source>
</reference>
<proteinExistence type="inferred from homology"/>
<comment type="similarity">
    <text evidence="2">Belongs to the MscS (TC 1.A.23) family.</text>
</comment>
<evidence type="ECO:0000256" key="2">
    <source>
        <dbReference type="ARBA" id="ARBA00008017"/>
    </source>
</evidence>
<dbReference type="Gene3D" id="1.10.287.1260">
    <property type="match status" value="1"/>
</dbReference>
<dbReference type="SMART" id="SM00100">
    <property type="entry name" value="cNMP"/>
    <property type="match status" value="1"/>
</dbReference>
<dbReference type="Pfam" id="PF00924">
    <property type="entry name" value="MS_channel_2nd"/>
    <property type="match status" value="1"/>
</dbReference>
<evidence type="ECO:0000256" key="6">
    <source>
        <dbReference type="ARBA" id="ARBA00023136"/>
    </source>
</evidence>
<comment type="caution">
    <text evidence="9">The sequence shown here is derived from an EMBL/GenBank/DDBJ whole genome shotgun (WGS) entry which is preliminary data.</text>
</comment>
<evidence type="ECO:0000256" key="7">
    <source>
        <dbReference type="SAM" id="Phobius"/>
    </source>
</evidence>
<dbReference type="InterPro" id="IPR010920">
    <property type="entry name" value="LSM_dom_sf"/>
</dbReference>
<name>A0ABD4T2Z7_9CYAN</name>
<dbReference type="Gene3D" id="2.30.30.60">
    <property type="match status" value="1"/>
</dbReference>
<dbReference type="PANTHER" id="PTHR30221">
    <property type="entry name" value="SMALL-CONDUCTANCE MECHANOSENSITIVE CHANNEL"/>
    <property type="match status" value="1"/>
</dbReference>
<evidence type="ECO:0000256" key="1">
    <source>
        <dbReference type="ARBA" id="ARBA00004651"/>
    </source>
</evidence>
<feature type="transmembrane region" description="Helical" evidence="7">
    <location>
        <begin position="75"/>
        <end position="97"/>
    </location>
</feature>
<feature type="transmembrane region" description="Helical" evidence="7">
    <location>
        <begin position="141"/>
        <end position="171"/>
    </location>
</feature>
<evidence type="ECO:0000256" key="4">
    <source>
        <dbReference type="ARBA" id="ARBA00022692"/>
    </source>
</evidence>
<dbReference type="PROSITE" id="PS50042">
    <property type="entry name" value="CNMP_BINDING_3"/>
    <property type="match status" value="1"/>
</dbReference>
<dbReference type="InterPro" id="IPR011066">
    <property type="entry name" value="MscS_channel_C_sf"/>
</dbReference>
<evidence type="ECO:0000313" key="9">
    <source>
        <dbReference type="EMBL" id="MCM1982798.1"/>
    </source>
</evidence>
<dbReference type="InterPro" id="IPR018490">
    <property type="entry name" value="cNMP-bd_dom_sf"/>
</dbReference>
<feature type="transmembrane region" description="Helical" evidence="7">
    <location>
        <begin position="118"/>
        <end position="135"/>
    </location>
</feature>
<dbReference type="EMBL" id="JTHE03000044">
    <property type="protein sequence ID" value="MCM1982798.1"/>
    <property type="molecule type" value="Genomic_DNA"/>
</dbReference>